<name>A0A315W655_GAMAF</name>
<evidence type="ECO:0000313" key="2">
    <source>
        <dbReference type="Proteomes" id="UP000250572"/>
    </source>
</evidence>
<reference evidence="1 2" key="1">
    <citation type="journal article" date="2018" name="G3 (Bethesda)">
        <title>A High-Quality Reference Genome for the Invasive Mosquitofish Gambusia affinis Using a Chicago Library.</title>
        <authorList>
            <person name="Hoffberg S.L."/>
            <person name="Troendle N.J."/>
            <person name="Glenn T.C."/>
            <person name="Mahmud O."/>
            <person name="Louha S."/>
            <person name="Chalopin D."/>
            <person name="Bennetzen J.L."/>
            <person name="Mauricio R."/>
        </authorList>
    </citation>
    <scope>NUCLEOTIDE SEQUENCE [LARGE SCALE GENOMIC DNA]</scope>
    <source>
        <strain evidence="1">NE01/NJP1002.9</strain>
        <tissue evidence="1">Muscle</tissue>
    </source>
</reference>
<feature type="non-terminal residue" evidence="1">
    <location>
        <position position="112"/>
    </location>
</feature>
<dbReference type="EMBL" id="NHOQ01000342">
    <property type="protein sequence ID" value="PWA30800.1"/>
    <property type="molecule type" value="Genomic_DNA"/>
</dbReference>
<dbReference type="Proteomes" id="UP000250572">
    <property type="component" value="Unassembled WGS sequence"/>
</dbReference>
<sequence length="112" mass="11999">DKITLVALPPRRSLITLVTSSPEIEEPDPESPVSTSSMEGLLVGLLYPKDTCRLDCRIPHRRSPPSGFRVAAVTGTDNLVATALISCLNNAGLEHCPAYSPECIQSSPRGEN</sequence>
<accession>A0A315W655</accession>
<comment type="caution">
    <text evidence="1">The sequence shown here is derived from an EMBL/GenBank/DDBJ whole genome shotgun (WGS) entry which is preliminary data.</text>
</comment>
<protein>
    <submittedName>
        <fullName evidence="1">Uncharacterized protein</fullName>
    </submittedName>
</protein>
<gene>
    <name evidence="1" type="ORF">CCH79_00017341</name>
</gene>
<evidence type="ECO:0000313" key="1">
    <source>
        <dbReference type="EMBL" id="PWA30800.1"/>
    </source>
</evidence>
<organism evidence="1 2">
    <name type="scientific">Gambusia affinis</name>
    <name type="common">Western mosquitofish</name>
    <name type="synonym">Heterandria affinis</name>
    <dbReference type="NCBI Taxonomy" id="33528"/>
    <lineage>
        <taxon>Eukaryota</taxon>
        <taxon>Metazoa</taxon>
        <taxon>Chordata</taxon>
        <taxon>Craniata</taxon>
        <taxon>Vertebrata</taxon>
        <taxon>Euteleostomi</taxon>
        <taxon>Actinopterygii</taxon>
        <taxon>Neopterygii</taxon>
        <taxon>Teleostei</taxon>
        <taxon>Neoteleostei</taxon>
        <taxon>Acanthomorphata</taxon>
        <taxon>Ovalentaria</taxon>
        <taxon>Atherinomorphae</taxon>
        <taxon>Cyprinodontiformes</taxon>
        <taxon>Poeciliidae</taxon>
        <taxon>Poeciliinae</taxon>
        <taxon>Gambusia</taxon>
    </lineage>
</organism>
<proteinExistence type="predicted"/>
<dbReference type="AlphaFoldDB" id="A0A315W655"/>
<feature type="non-terminal residue" evidence="1">
    <location>
        <position position="1"/>
    </location>
</feature>
<keyword evidence="2" id="KW-1185">Reference proteome</keyword>